<evidence type="ECO:0000256" key="10">
    <source>
        <dbReference type="ARBA" id="ARBA00048174"/>
    </source>
</evidence>
<keyword evidence="3" id="KW-0479">Metal-binding</keyword>
<evidence type="ECO:0000256" key="3">
    <source>
        <dbReference type="ARBA" id="ARBA00022723"/>
    </source>
</evidence>
<evidence type="ECO:0000256" key="7">
    <source>
        <dbReference type="ARBA" id="ARBA00023080"/>
    </source>
</evidence>
<evidence type="ECO:0000256" key="6">
    <source>
        <dbReference type="ARBA" id="ARBA00022842"/>
    </source>
</evidence>
<evidence type="ECO:0000313" key="13">
    <source>
        <dbReference type="EMBL" id="SDC33036.1"/>
    </source>
</evidence>
<dbReference type="Proteomes" id="UP000199387">
    <property type="component" value="Unassembled WGS sequence"/>
</dbReference>
<dbReference type="EC" id="3.6.1.73" evidence="9"/>
<dbReference type="EMBL" id="FMZA01000006">
    <property type="protein sequence ID" value="SDC33036.1"/>
    <property type="molecule type" value="Genomic_DNA"/>
</dbReference>
<dbReference type="AlphaFoldDB" id="A0A1G6KRR8"/>
<dbReference type="GO" id="GO:0103023">
    <property type="term" value="F:ITPase activity"/>
    <property type="evidence" value="ECO:0007669"/>
    <property type="project" value="UniProtKB-EC"/>
</dbReference>
<feature type="domain" description="Non-canonical purine NTP phosphatase/PRRC1" evidence="12">
    <location>
        <begin position="6"/>
        <end position="155"/>
    </location>
</feature>
<dbReference type="STRING" id="1236220.SAMN04488112_10697"/>
<sequence>MKVAIGSQNAAKVGAVESALIGWGAVLHPVPVPSGVSPQPLSDEETLQGAINRARRAREEAAADLGIGLEGGVVDSSAGLFLINWGALVDQSSRQWVAGGARIPLPSSFSTPLEEGKELGELMEAFTSRTGVRSHEGAVGIFTAGLVNRREMFLHVAKLLIGQYRFDTQKENRSHNT</sequence>
<comment type="catalytic activity">
    <reaction evidence="10">
        <text>ITP + H2O = IDP + phosphate + H(+)</text>
        <dbReference type="Rhea" id="RHEA:28330"/>
        <dbReference type="ChEBI" id="CHEBI:15377"/>
        <dbReference type="ChEBI" id="CHEBI:15378"/>
        <dbReference type="ChEBI" id="CHEBI:43474"/>
        <dbReference type="ChEBI" id="CHEBI:58280"/>
        <dbReference type="ChEBI" id="CHEBI:61402"/>
        <dbReference type="EC" id="3.6.1.73"/>
    </reaction>
</comment>
<dbReference type="GO" id="GO:0009117">
    <property type="term" value="P:nucleotide metabolic process"/>
    <property type="evidence" value="ECO:0007669"/>
    <property type="project" value="UniProtKB-KW"/>
</dbReference>
<dbReference type="NCBIfam" id="NF002850">
    <property type="entry name" value="PRK03114.1"/>
    <property type="match status" value="1"/>
</dbReference>
<protein>
    <recommendedName>
        <fullName evidence="9">inosine/xanthosine triphosphatase</fullName>
        <ecNumber evidence="9">3.6.1.73</ecNumber>
    </recommendedName>
</protein>
<keyword evidence="8" id="KW-0464">Manganese</keyword>
<comment type="cofactor">
    <cofactor evidence="1">
        <name>Mn(2+)</name>
        <dbReference type="ChEBI" id="CHEBI:29035"/>
    </cofactor>
</comment>
<dbReference type="Gene3D" id="3.90.950.10">
    <property type="match status" value="1"/>
</dbReference>
<dbReference type="Pfam" id="PF01931">
    <property type="entry name" value="NTPase_I-T"/>
    <property type="match status" value="1"/>
</dbReference>
<gene>
    <name evidence="13" type="ORF">SAMN04488112_10697</name>
</gene>
<dbReference type="GO" id="GO:0046872">
    <property type="term" value="F:metal ion binding"/>
    <property type="evidence" value="ECO:0007669"/>
    <property type="project" value="UniProtKB-KW"/>
</dbReference>
<keyword evidence="7" id="KW-0546">Nucleotide metabolism</keyword>
<dbReference type="PANTHER" id="PTHR34699">
    <property type="match status" value="1"/>
</dbReference>
<dbReference type="InterPro" id="IPR050299">
    <property type="entry name" value="YjjX_NTPase"/>
</dbReference>
<dbReference type="PANTHER" id="PTHR34699:SF2">
    <property type="entry name" value="NON-CANONICAL PURINE NTP PHOSPHATASE_PRRC1 DOMAIN-CONTAINING PROTEIN"/>
    <property type="match status" value="1"/>
</dbReference>
<evidence type="ECO:0000256" key="4">
    <source>
        <dbReference type="ARBA" id="ARBA00022741"/>
    </source>
</evidence>
<keyword evidence="5" id="KW-0378">Hydrolase</keyword>
<evidence type="ECO:0000259" key="12">
    <source>
        <dbReference type="Pfam" id="PF01931"/>
    </source>
</evidence>
<reference evidence="13 14" key="1">
    <citation type="submission" date="2016-10" db="EMBL/GenBank/DDBJ databases">
        <authorList>
            <person name="de Groot N.N."/>
        </authorList>
    </citation>
    <scope>NUCLEOTIDE SEQUENCE [LARGE SCALE GENOMIC DNA]</scope>
    <source>
        <strain evidence="13 14">DSM 45514</strain>
    </source>
</reference>
<keyword evidence="14" id="KW-1185">Reference proteome</keyword>
<evidence type="ECO:0000256" key="9">
    <source>
        <dbReference type="ARBA" id="ARBA00038901"/>
    </source>
</evidence>
<evidence type="ECO:0000256" key="11">
    <source>
        <dbReference type="ARBA" id="ARBA00048781"/>
    </source>
</evidence>
<evidence type="ECO:0000313" key="14">
    <source>
        <dbReference type="Proteomes" id="UP000199387"/>
    </source>
</evidence>
<name>A0A1G6KRR8_9BACL</name>
<dbReference type="GO" id="GO:0000166">
    <property type="term" value="F:nucleotide binding"/>
    <property type="evidence" value="ECO:0007669"/>
    <property type="project" value="UniProtKB-KW"/>
</dbReference>
<dbReference type="SUPFAM" id="SSF52972">
    <property type="entry name" value="ITPase-like"/>
    <property type="match status" value="1"/>
</dbReference>
<proteinExistence type="predicted"/>
<comment type="catalytic activity">
    <reaction evidence="11">
        <text>XTP + H2O = XDP + phosphate + H(+)</text>
        <dbReference type="Rhea" id="RHEA:28406"/>
        <dbReference type="ChEBI" id="CHEBI:15377"/>
        <dbReference type="ChEBI" id="CHEBI:15378"/>
        <dbReference type="ChEBI" id="CHEBI:43474"/>
        <dbReference type="ChEBI" id="CHEBI:59884"/>
        <dbReference type="ChEBI" id="CHEBI:61314"/>
        <dbReference type="EC" id="3.6.1.73"/>
    </reaction>
</comment>
<accession>A0A1G6KRR8</accession>
<organism evidence="13 14">
    <name type="scientific">Melghirimyces thermohalophilus</name>
    <dbReference type="NCBI Taxonomy" id="1236220"/>
    <lineage>
        <taxon>Bacteria</taxon>
        <taxon>Bacillati</taxon>
        <taxon>Bacillota</taxon>
        <taxon>Bacilli</taxon>
        <taxon>Bacillales</taxon>
        <taxon>Thermoactinomycetaceae</taxon>
        <taxon>Melghirimyces</taxon>
    </lineage>
</organism>
<dbReference type="InterPro" id="IPR029001">
    <property type="entry name" value="ITPase-like_fam"/>
</dbReference>
<comment type="cofactor">
    <cofactor evidence="2">
        <name>Mg(2+)</name>
        <dbReference type="ChEBI" id="CHEBI:18420"/>
    </cofactor>
</comment>
<keyword evidence="4" id="KW-0547">Nucleotide-binding</keyword>
<evidence type="ECO:0000256" key="1">
    <source>
        <dbReference type="ARBA" id="ARBA00001936"/>
    </source>
</evidence>
<dbReference type="RefSeq" id="WP_091567595.1">
    <property type="nucleotide sequence ID" value="NZ_FMZA01000006.1"/>
</dbReference>
<evidence type="ECO:0000256" key="2">
    <source>
        <dbReference type="ARBA" id="ARBA00001946"/>
    </source>
</evidence>
<dbReference type="OrthoDB" id="164951at2"/>
<evidence type="ECO:0000256" key="8">
    <source>
        <dbReference type="ARBA" id="ARBA00023211"/>
    </source>
</evidence>
<evidence type="ECO:0000256" key="5">
    <source>
        <dbReference type="ARBA" id="ARBA00022801"/>
    </source>
</evidence>
<dbReference type="InterPro" id="IPR026533">
    <property type="entry name" value="NTPase/PRRC1"/>
</dbReference>
<keyword evidence="6" id="KW-0460">Magnesium</keyword>